<evidence type="ECO:0000313" key="2">
    <source>
        <dbReference type="Proteomes" id="UP000177798"/>
    </source>
</evidence>
<name>A0A1D9Q4R2_SCLS1</name>
<evidence type="ECO:0000313" key="1">
    <source>
        <dbReference type="EMBL" id="APA09553.1"/>
    </source>
</evidence>
<organism evidence="1 2">
    <name type="scientific">Sclerotinia sclerotiorum (strain ATCC 18683 / 1980 / Ss-1)</name>
    <name type="common">White mold</name>
    <name type="synonym">Whetzelinia sclerotiorum</name>
    <dbReference type="NCBI Taxonomy" id="665079"/>
    <lineage>
        <taxon>Eukaryota</taxon>
        <taxon>Fungi</taxon>
        <taxon>Dikarya</taxon>
        <taxon>Ascomycota</taxon>
        <taxon>Pezizomycotina</taxon>
        <taxon>Leotiomycetes</taxon>
        <taxon>Helotiales</taxon>
        <taxon>Sclerotiniaceae</taxon>
        <taxon>Sclerotinia</taxon>
    </lineage>
</organism>
<proteinExistence type="predicted"/>
<dbReference type="VEuPathDB" id="FungiDB:sscle_05g043230"/>
<reference evidence="2" key="1">
    <citation type="journal article" date="2017" name="Genome Biol. Evol.">
        <title>The complete genome sequence of the phytopathogenic fungus Sclerotinia sclerotiorum reveals insights into the genome architecture of broad host range pathogens.</title>
        <authorList>
            <person name="Derbyshire M."/>
            <person name="Denton-Giles M."/>
            <person name="Hegedus D."/>
            <person name="Seifbarghy S."/>
            <person name="Rollins J."/>
            <person name="van Kan J."/>
            <person name="Seidl M.F."/>
            <person name="Faino L."/>
            <person name="Mbengue M."/>
            <person name="Navaud O."/>
            <person name="Raffaele S."/>
            <person name="Hammond-Kosack K."/>
            <person name="Heard S."/>
            <person name="Oliver R."/>
        </authorList>
    </citation>
    <scope>NUCLEOTIDE SEQUENCE [LARGE SCALE GENOMIC DNA]</scope>
    <source>
        <strain evidence="2">ATCC 18683 / 1980 / Ss-1</strain>
    </source>
</reference>
<dbReference type="AlphaFoldDB" id="A0A1D9Q4R2"/>
<dbReference type="Proteomes" id="UP000177798">
    <property type="component" value="Chromosome 5"/>
</dbReference>
<dbReference type="OrthoDB" id="10476317at2759"/>
<sequence>MARVFCISGNSTQIREEAHPGGFRRNIPVTAGGEPGTLKFKGKIDSGFRSRNALGAL</sequence>
<dbReference type="EMBL" id="CP017818">
    <property type="protein sequence ID" value="APA09553.1"/>
    <property type="molecule type" value="Genomic_DNA"/>
</dbReference>
<accession>A0A1D9Q4R2</accession>
<protein>
    <submittedName>
        <fullName evidence="1">Uncharacterized protein</fullName>
    </submittedName>
</protein>
<gene>
    <name evidence="1" type="ORF">sscle_05g043230</name>
</gene>